<reference evidence="1 2" key="1">
    <citation type="journal article" date="2019" name="Int. J. Syst. Evol. Microbiol.">
        <title>The Global Catalogue of Microorganisms (GCM) 10K type strain sequencing project: providing services to taxonomists for standard genome sequencing and annotation.</title>
        <authorList>
            <consortium name="The Broad Institute Genomics Platform"/>
            <consortium name="The Broad Institute Genome Sequencing Center for Infectious Disease"/>
            <person name="Wu L."/>
            <person name="Ma J."/>
        </authorList>
    </citation>
    <scope>NUCLEOTIDE SEQUENCE [LARGE SCALE GENOMIC DNA]</scope>
    <source>
        <strain evidence="1 2">XZGYJ-43</strain>
    </source>
</reference>
<evidence type="ECO:0000313" key="2">
    <source>
        <dbReference type="Proteomes" id="UP001596447"/>
    </source>
</evidence>
<organism evidence="1 2">
    <name type="scientific">Halospeciosus flavus</name>
    <dbReference type="NCBI Taxonomy" id="3032283"/>
    <lineage>
        <taxon>Archaea</taxon>
        <taxon>Methanobacteriati</taxon>
        <taxon>Methanobacteriota</taxon>
        <taxon>Stenosarchaea group</taxon>
        <taxon>Halobacteria</taxon>
        <taxon>Halobacteriales</taxon>
        <taxon>Halobacteriaceae</taxon>
        <taxon>Halospeciosus</taxon>
    </lineage>
</organism>
<dbReference type="RefSeq" id="WP_279528253.1">
    <property type="nucleotide sequence ID" value="NZ_CP122312.1"/>
</dbReference>
<comment type="caution">
    <text evidence="1">The sequence shown here is derived from an EMBL/GenBank/DDBJ whole genome shotgun (WGS) entry which is preliminary data.</text>
</comment>
<proteinExistence type="predicted"/>
<dbReference type="Proteomes" id="UP001596447">
    <property type="component" value="Unassembled WGS sequence"/>
</dbReference>
<dbReference type="AlphaFoldDB" id="A0ABD5Z8P0"/>
<sequence>MDARYVFTVRFRLEPSTDVELDPDEFETRLTRPADDPGEEGWLFFRDNLWRGELADEAYFRQLAEDALDVTVLAVDYRSLDADEAYYEALQEEIAENLDLFKADSTTEVLNKYLGSSVELRD</sequence>
<keyword evidence="2" id="KW-1185">Reference proteome</keyword>
<accession>A0ABD5Z8P0</accession>
<dbReference type="InterPro" id="IPR049798">
    <property type="entry name" value="LWR_salt"/>
</dbReference>
<gene>
    <name evidence="1" type="primary">lwrS</name>
    <name evidence="1" type="ORF">ACFQJ9_19220</name>
</gene>
<protein>
    <submittedName>
        <fullName evidence="1">LWR-salt protein</fullName>
    </submittedName>
</protein>
<dbReference type="EMBL" id="JBHTAR010000011">
    <property type="protein sequence ID" value="MFC7201509.1"/>
    <property type="molecule type" value="Genomic_DNA"/>
</dbReference>
<name>A0ABD5Z8P0_9EURY</name>
<evidence type="ECO:0000313" key="1">
    <source>
        <dbReference type="EMBL" id="MFC7201509.1"/>
    </source>
</evidence>
<dbReference type="Pfam" id="PF26423">
    <property type="entry name" value="LWR_salt"/>
    <property type="match status" value="1"/>
</dbReference>
<dbReference type="NCBIfam" id="NF033910">
    <property type="entry name" value="LWR_salt"/>
    <property type="match status" value="1"/>
</dbReference>